<name>A0A0A9BXM3_ARUDO</name>
<evidence type="ECO:0000256" key="1">
    <source>
        <dbReference type="SAM" id="SignalP"/>
    </source>
</evidence>
<reference evidence="2" key="2">
    <citation type="journal article" date="2015" name="Data Brief">
        <title>Shoot transcriptome of the giant reed, Arundo donax.</title>
        <authorList>
            <person name="Barrero R.A."/>
            <person name="Guerrero F.D."/>
            <person name="Moolhuijzen P."/>
            <person name="Goolsby J.A."/>
            <person name="Tidwell J."/>
            <person name="Bellgard S.E."/>
            <person name="Bellgard M.I."/>
        </authorList>
    </citation>
    <scope>NUCLEOTIDE SEQUENCE</scope>
    <source>
        <tissue evidence="2">Shoot tissue taken approximately 20 cm above the soil surface</tissue>
    </source>
</reference>
<accession>A0A0A9BXM3</accession>
<organism evidence="2">
    <name type="scientific">Arundo donax</name>
    <name type="common">Giant reed</name>
    <name type="synonym">Donax arundinaceus</name>
    <dbReference type="NCBI Taxonomy" id="35708"/>
    <lineage>
        <taxon>Eukaryota</taxon>
        <taxon>Viridiplantae</taxon>
        <taxon>Streptophyta</taxon>
        <taxon>Embryophyta</taxon>
        <taxon>Tracheophyta</taxon>
        <taxon>Spermatophyta</taxon>
        <taxon>Magnoliopsida</taxon>
        <taxon>Liliopsida</taxon>
        <taxon>Poales</taxon>
        <taxon>Poaceae</taxon>
        <taxon>PACMAD clade</taxon>
        <taxon>Arundinoideae</taxon>
        <taxon>Arundineae</taxon>
        <taxon>Arundo</taxon>
    </lineage>
</organism>
<proteinExistence type="predicted"/>
<protein>
    <submittedName>
        <fullName evidence="2">Uncharacterized protein</fullName>
    </submittedName>
</protein>
<sequence length="45" mass="4925">MTQNTVIDTTRAMIKTFLWLLPLLLPSAGEDEPPCRPILTSGVPS</sequence>
<feature type="signal peptide" evidence="1">
    <location>
        <begin position="1"/>
        <end position="29"/>
    </location>
</feature>
<feature type="chain" id="PRO_5002043005" evidence="1">
    <location>
        <begin position="30"/>
        <end position="45"/>
    </location>
</feature>
<evidence type="ECO:0000313" key="2">
    <source>
        <dbReference type="EMBL" id="JAD68789.1"/>
    </source>
</evidence>
<keyword evidence="1" id="KW-0732">Signal</keyword>
<dbReference type="AlphaFoldDB" id="A0A0A9BXM3"/>
<dbReference type="EMBL" id="GBRH01229106">
    <property type="protein sequence ID" value="JAD68789.1"/>
    <property type="molecule type" value="Transcribed_RNA"/>
</dbReference>
<reference evidence="2" key="1">
    <citation type="submission" date="2014-09" db="EMBL/GenBank/DDBJ databases">
        <authorList>
            <person name="Magalhaes I.L.F."/>
            <person name="Oliveira U."/>
            <person name="Santos F.R."/>
            <person name="Vidigal T.H.D.A."/>
            <person name="Brescovit A.D."/>
            <person name="Santos A.J."/>
        </authorList>
    </citation>
    <scope>NUCLEOTIDE SEQUENCE</scope>
    <source>
        <tissue evidence="2">Shoot tissue taken approximately 20 cm above the soil surface</tissue>
    </source>
</reference>